<evidence type="ECO:0000256" key="1">
    <source>
        <dbReference type="SAM" id="SignalP"/>
    </source>
</evidence>
<comment type="caution">
    <text evidence="2">The sequence shown here is derived from an EMBL/GenBank/DDBJ whole genome shotgun (WGS) entry which is preliminary data.</text>
</comment>
<evidence type="ECO:0000313" key="2">
    <source>
        <dbReference type="EMBL" id="NML66495.1"/>
    </source>
</evidence>
<protein>
    <recommendedName>
        <fullName evidence="4">Lipoprotein</fullName>
    </recommendedName>
</protein>
<accession>A0A7Y0FNH3</accession>
<keyword evidence="3" id="KW-1185">Reference proteome</keyword>
<feature type="chain" id="PRO_5030837575" description="Lipoprotein" evidence="1">
    <location>
        <begin position="31"/>
        <end position="142"/>
    </location>
</feature>
<feature type="signal peptide" evidence="1">
    <location>
        <begin position="1"/>
        <end position="30"/>
    </location>
</feature>
<organism evidence="2 3">
    <name type="scientific">Hymenobacter polaris</name>
    <dbReference type="NCBI Taxonomy" id="2682546"/>
    <lineage>
        <taxon>Bacteria</taxon>
        <taxon>Pseudomonadati</taxon>
        <taxon>Bacteroidota</taxon>
        <taxon>Cytophagia</taxon>
        <taxon>Cytophagales</taxon>
        <taxon>Hymenobacteraceae</taxon>
        <taxon>Hymenobacter</taxon>
    </lineage>
</organism>
<dbReference type="PROSITE" id="PS51257">
    <property type="entry name" value="PROKAR_LIPOPROTEIN"/>
    <property type="match status" value="1"/>
</dbReference>
<proteinExistence type="predicted"/>
<name>A0A7Y0FNH3_9BACT</name>
<dbReference type="AlphaFoldDB" id="A0A7Y0FNH3"/>
<dbReference type="EMBL" id="JABBGH010000002">
    <property type="protein sequence ID" value="NML66495.1"/>
    <property type="molecule type" value="Genomic_DNA"/>
</dbReference>
<gene>
    <name evidence="2" type="ORF">HHL22_14900</name>
</gene>
<dbReference type="RefSeq" id="WP_169532135.1">
    <property type="nucleotide sequence ID" value="NZ_JABBGH010000002.1"/>
</dbReference>
<sequence>MSIQRSRSILGLPLGLALLVACTRPAVVGAAGPEAPGCCQSRYPVAALGPYSTAQLGQEYRRLKRAKCAACSRYGSDLQKVLNELGTRLNGQPRQAVWRAMGKPDEANDSLLIYHWRYRHDYLRFRLAPNGTVASSWYYAWE</sequence>
<evidence type="ECO:0008006" key="4">
    <source>
        <dbReference type="Google" id="ProtNLM"/>
    </source>
</evidence>
<keyword evidence="1" id="KW-0732">Signal</keyword>
<dbReference type="Proteomes" id="UP000559626">
    <property type="component" value="Unassembled WGS sequence"/>
</dbReference>
<reference evidence="2 3" key="1">
    <citation type="submission" date="2020-04" db="EMBL/GenBank/DDBJ databases">
        <title>Hymenobacter polaris sp. nov., isolated from Arctic soil.</title>
        <authorList>
            <person name="Dahal R.H."/>
        </authorList>
    </citation>
    <scope>NUCLEOTIDE SEQUENCE [LARGE SCALE GENOMIC DNA]</scope>
    <source>
        <strain evidence="2 3">RP-2-7</strain>
    </source>
</reference>
<evidence type="ECO:0000313" key="3">
    <source>
        <dbReference type="Proteomes" id="UP000559626"/>
    </source>
</evidence>